<protein>
    <recommendedName>
        <fullName evidence="2">Zinc-ribbon domain-containing protein</fullName>
    </recommendedName>
</protein>
<dbReference type="Pfam" id="PF05656">
    <property type="entry name" value="DUF805"/>
    <property type="match status" value="1"/>
</dbReference>
<dbReference type="PANTHER" id="PTHR34980:SF2">
    <property type="entry name" value="INNER MEMBRANE PROTEIN YHAH-RELATED"/>
    <property type="match status" value="1"/>
</dbReference>
<dbReference type="Proteomes" id="UP000012042">
    <property type="component" value="Chromosome"/>
</dbReference>
<feature type="transmembrane region" description="Helical" evidence="1">
    <location>
        <begin position="97"/>
        <end position="122"/>
    </location>
</feature>
<proteinExistence type="predicted"/>
<reference evidence="3 4" key="1">
    <citation type="journal article" date="2013" name="PLoS ONE">
        <title>Genomic Analysis by Deep Sequencing of the Probiotic Lactobacillus brevis KB290 Harboring Nine Plasmids Reveals Genomic Stability.</title>
        <authorList>
            <person name="Fukao M."/>
            <person name="Oshima K."/>
            <person name="Morita H."/>
            <person name="Toh H."/>
            <person name="Suda W."/>
            <person name="Kim S.W."/>
            <person name="Suzuki S."/>
            <person name="Yakabe T."/>
            <person name="Hattori M."/>
            <person name="Yajima N."/>
        </authorList>
    </citation>
    <scope>NUCLEOTIDE SEQUENCE [LARGE SCALE GENOMIC DNA]</scope>
    <source>
        <strain evidence="3 4">KB290</strain>
    </source>
</reference>
<dbReference type="InterPro" id="IPR026870">
    <property type="entry name" value="Zinc_ribbon_dom"/>
</dbReference>
<dbReference type="AlphaFoldDB" id="M5AF08"/>
<evidence type="ECO:0000313" key="3">
    <source>
        <dbReference type="EMBL" id="BAN07374.1"/>
    </source>
</evidence>
<feature type="domain" description="Zinc-ribbon" evidence="2">
    <location>
        <begin position="10"/>
        <end position="30"/>
    </location>
</feature>
<keyword evidence="1" id="KW-0812">Transmembrane</keyword>
<dbReference type="PANTHER" id="PTHR34980">
    <property type="entry name" value="INNER MEMBRANE PROTEIN-RELATED-RELATED"/>
    <property type="match status" value="1"/>
</dbReference>
<dbReference type="InterPro" id="IPR008523">
    <property type="entry name" value="DUF805"/>
</dbReference>
<dbReference type="Pfam" id="PF13240">
    <property type="entry name" value="Zn_Ribbon_1"/>
    <property type="match status" value="1"/>
</dbReference>
<evidence type="ECO:0000259" key="2">
    <source>
        <dbReference type="Pfam" id="PF13240"/>
    </source>
</evidence>
<feature type="transmembrane region" description="Helical" evidence="1">
    <location>
        <begin position="178"/>
        <end position="198"/>
    </location>
</feature>
<dbReference type="HOGENOM" id="CLU_1293017_0_0_9"/>
<evidence type="ECO:0000256" key="1">
    <source>
        <dbReference type="SAM" id="Phobius"/>
    </source>
</evidence>
<keyword evidence="1" id="KW-1133">Transmembrane helix</keyword>
<accession>M5AF08</accession>
<feature type="transmembrane region" description="Helical" evidence="1">
    <location>
        <begin position="142"/>
        <end position="166"/>
    </location>
</feature>
<sequence>MFILEEKTKFCIHCGKKIPATASFCQFCGYTQGSDTNTQENVDQTSNYQQTASPNSFTSNISDVPYNENKIPGIVSSTKLYFKDMFRINKRMGRADFWWASLGVGIIMVIIGFIIGIIQTVFLGGSDNFMETDIAGELTPAGVTSLIMLIILLVIYVILFIAALTGEIRRLHDLGYNGAFWLINLVPAIGSLIMLIILCQPSKQQNNRYAPQK</sequence>
<keyword evidence="1" id="KW-0472">Membrane</keyword>
<dbReference type="PATRIC" id="fig|1001583.3.peg.1725"/>
<organism evidence="3 4">
    <name type="scientific">Levilactobacillus brevis KB290</name>
    <dbReference type="NCBI Taxonomy" id="1001583"/>
    <lineage>
        <taxon>Bacteria</taxon>
        <taxon>Bacillati</taxon>
        <taxon>Bacillota</taxon>
        <taxon>Bacilli</taxon>
        <taxon>Lactobacillales</taxon>
        <taxon>Lactobacillaceae</taxon>
        <taxon>Levilactobacillus</taxon>
    </lineage>
</organism>
<gene>
    <name evidence="3" type="ORF">LVISKB_1739</name>
</gene>
<name>M5AF08_LEVBR</name>
<dbReference type="GO" id="GO:0005886">
    <property type="term" value="C:plasma membrane"/>
    <property type="evidence" value="ECO:0007669"/>
    <property type="project" value="TreeGrafter"/>
</dbReference>
<evidence type="ECO:0000313" key="4">
    <source>
        <dbReference type="Proteomes" id="UP000012042"/>
    </source>
</evidence>
<dbReference type="EMBL" id="AP012167">
    <property type="protein sequence ID" value="BAN07374.1"/>
    <property type="molecule type" value="Genomic_DNA"/>
</dbReference>
<dbReference type="KEGG" id="lbk:LVISKB_1739"/>